<protein>
    <submittedName>
        <fullName evidence="2">Uncharacterized protein</fullName>
    </submittedName>
</protein>
<feature type="compositionally biased region" description="Basic and acidic residues" evidence="1">
    <location>
        <begin position="110"/>
        <end position="128"/>
    </location>
</feature>
<dbReference type="EMBL" id="JABTTQ020000011">
    <property type="protein sequence ID" value="KAK6145781.1"/>
    <property type="molecule type" value="Genomic_DNA"/>
</dbReference>
<reference evidence="2 3" key="1">
    <citation type="journal article" date="2021" name="Comput. Struct. Biotechnol. J.">
        <title>De novo genome assembly of the potent medicinal plant Rehmannia glutinosa using nanopore technology.</title>
        <authorList>
            <person name="Ma L."/>
            <person name="Dong C."/>
            <person name="Song C."/>
            <person name="Wang X."/>
            <person name="Zheng X."/>
            <person name="Niu Y."/>
            <person name="Chen S."/>
            <person name="Feng W."/>
        </authorList>
    </citation>
    <scope>NUCLEOTIDE SEQUENCE [LARGE SCALE GENOMIC DNA]</scope>
    <source>
        <strain evidence="2">DH-2019</strain>
    </source>
</reference>
<sequence length="237" mass="27387">MANSLHSANGNHTVPVPGQEDTQYVVVQESDACDAILPNDPKIGVTEIQEFAAKHEERQVQYSGKRALQILVIDDTAVIETSRIGIGKFDRNRQEIKKEKKKKKPKRKDVKAWKRKENVEEGNHSHVSVEKKGKKRLNLVYSREEMEALRFEGLEDQKRKWVEVYCELGALVAQEYDGLVNSANIHQNHNLDPRARFQKSANIETEKCRIQMVFQVYKYKVRIIIRNLTTPIYTSND</sequence>
<accession>A0ABR0WG35</accession>
<comment type="caution">
    <text evidence="2">The sequence shown here is derived from an EMBL/GenBank/DDBJ whole genome shotgun (WGS) entry which is preliminary data.</text>
</comment>
<feature type="region of interest" description="Disordered" evidence="1">
    <location>
        <begin position="96"/>
        <end position="128"/>
    </location>
</feature>
<feature type="compositionally biased region" description="Basic residues" evidence="1">
    <location>
        <begin position="99"/>
        <end position="109"/>
    </location>
</feature>
<organism evidence="2 3">
    <name type="scientific">Rehmannia glutinosa</name>
    <name type="common">Chinese foxglove</name>
    <dbReference type="NCBI Taxonomy" id="99300"/>
    <lineage>
        <taxon>Eukaryota</taxon>
        <taxon>Viridiplantae</taxon>
        <taxon>Streptophyta</taxon>
        <taxon>Embryophyta</taxon>
        <taxon>Tracheophyta</taxon>
        <taxon>Spermatophyta</taxon>
        <taxon>Magnoliopsida</taxon>
        <taxon>eudicotyledons</taxon>
        <taxon>Gunneridae</taxon>
        <taxon>Pentapetalae</taxon>
        <taxon>asterids</taxon>
        <taxon>lamiids</taxon>
        <taxon>Lamiales</taxon>
        <taxon>Orobanchaceae</taxon>
        <taxon>Rehmannieae</taxon>
        <taxon>Rehmannia</taxon>
    </lineage>
</organism>
<evidence type="ECO:0000313" key="2">
    <source>
        <dbReference type="EMBL" id="KAK6145781.1"/>
    </source>
</evidence>
<evidence type="ECO:0000313" key="3">
    <source>
        <dbReference type="Proteomes" id="UP001318860"/>
    </source>
</evidence>
<evidence type="ECO:0000256" key="1">
    <source>
        <dbReference type="SAM" id="MobiDB-lite"/>
    </source>
</evidence>
<name>A0ABR0WG35_REHGL</name>
<keyword evidence="3" id="KW-1185">Reference proteome</keyword>
<proteinExistence type="predicted"/>
<dbReference type="Proteomes" id="UP001318860">
    <property type="component" value="Unassembled WGS sequence"/>
</dbReference>
<gene>
    <name evidence="2" type="ORF">DH2020_019650</name>
</gene>